<proteinExistence type="predicted"/>
<dbReference type="Proteomes" id="UP000292957">
    <property type="component" value="Unassembled WGS sequence"/>
</dbReference>
<sequence>MSISPTAVNGTIFLRGQKDDMAPAYRPKDEFIIRLLVHISLSLIVSFPLQRPDPGRSLPYTDLIPPPKADMRNSVVQCRIPRSSCLEAPVRYPDPREVLALRDTASVRDLPVSFPAPRGRNVSLNEHWGSLLSP</sequence>
<organism evidence="1">
    <name type="scientific">Dichomitus squalens</name>
    <dbReference type="NCBI Taxonomy" id="114155"/>
    <lineage>
        <taxon>Eukaryota</taxon>
        <taxon>Fungi</taxon>
        <taxon>Dikarya</taxon>
        <taxon>Basidiomycota</taxon>
        <taxon>Agaricomycotina</taxon>
        <taxon>Agaricomycetes</taxon>
        <taxon>Polyporales</taxon>
        <taxon>Polyporaceae</taxon>
        <taxon>Dichomitus</taxon>
    </lineage>
</organism>
<evidence type="ECO:0000313" key="1">
    <source>
        <dbReference type="EMBL" id="TBU27920.1"/>
    </source>
</evidence>
<name>A0A4Q9MK33_9APHY</name>
<gene>
    <name evidence="1" type="ORF">BD311DRAFT_759582</name>
</gene>
<dbReference type="EMBL" id="ML143427">
    <property type="protein sequence ID" value="TBU27920.1"/>
    <property type="molecule type" value="Genomic_DNA"/>
</dbReference>
<accession>A0A4Q9MK33</accession>
<protein>
    <submittedName>
        <fullName evidence="1">Uncharacterized protein</fullName>
    </submittedName>
</protein>
<dbReference type="AlphaFoldDB" id="A0A4Q9MK33"/>
<reference evidence="1" key="1">
    <citation type="submission" date="2019-01" db="EMBL/GenBank/DDBJ databases">
        <title>Draft genome sequences of three monokaryotic isolates of the white-rot basidiomycete fungus Dichomitus squalens.</title>
        <authorList>
            <consortium name="DOE Joint Genome Institute"/>
            <person name="Lopez S.C."/>
            <person name="Andreopoulos B."/>
            <person name="Pangilinan J."/>
            <person name="Lipzen A."/>
            <person name="Riley R."/>
            <person name="Ahrendt S."/>
            <person name="Ng V."/>
            <person name="Barry K."/>
            <person name="Daum C."/>
            <person name="Grigoriev I.V."/>
            <person name="Hilden K.S."/>
            <person name="Makela M.R."/>
            <person name="de Vries R.P."/>
        </authorList>
    </citation>
    <scope>NUCLEOTIDE SEQUENCE [LARGE SCALE GENOMIC DNA]</scope>
    <source>
        <strain evidence="1">OM18370.1</strain>
    </source>
</reference>